<reference evidence="4" key="1">
    <citation type="journal article" date="2013" name="Genetics">
        <title>The draft genome and transcriptome of Panagrellus redivivus are shaped by the harsh demands of a free-living lifestyle.</title>
        <authorList>
            <person name="Srinivasan J."/>
            <person name="Dillman A.R."/>
            <person name="Macchietto M.G."/>
            <person name="Heikkinen L."/>
            <person name="Lakso M."/>
            <person name="Fracchia K.M."/>
            <person name="Antoshechkin I."/>
            <person name="Mortazavi A."/>
            <person name="Wong G."/>
            <person name="Sternberg P.W."/>
        </authorList>
    </citation>
    <scope>NUCLEOTIDE SEQUENCE [LARGE SCALE GENOMIC DNA]</scope>
    <source>
        <strain evidence="4">MT8872</strain>
    </source>
</reference>
<sequence>MVSVQQQQQSQYITDFNSPLSTSMDKSPLAMLEKTCETIGLPEAPSKKSSPKSKDTSPTIPAKGEPIVTKSPRLNQISHVDKKVVSGCEPSTSITPNMYHNQMNQMMRCVPFPGGMPGPMMPPGMMPFPGNMMSPYMMPFMGAPFGALPPPPHPNGRPCNVPGCQACAIYMAQLSQTSNPDLMAQMCMYNAYANHAAVVSSAASMMPPPSMNKNDCNYFGCGKTFNSESDLFEHIKSHVTKYEQQKQQQAQQNGKPSTPTVTDEKKSVKMVSPKSQQPQQTRYHPYGMKDRSITPSMMPQMPQMPNVPTSPNSGAAMMQTLMALGMMPPPPPMGMPGPFPNFGPYVAMMAAQPRNGTH</sequence>
<feature type="domain" description="C2H2-type" evidence="3">
    <location>
        <begin position="214"/>
        <end position="243"/>
    </location>
</feature>
<protein>
    <submittedName>
        <fullName evidence="5">C2H2-type domain-containing protein</fullName>
    </submittedName>
</protein>
<evidence type="ECO:0000256" key="2">
    <source>
        <dbReference type="SAM" id="MobiDB-lite"/>
    </source>
</evidence>
<dbReference type="InterPro" id="IPR013087">
    <property type="entry name" value="Znf_C2H2_type"/>
</dbReference>
<feature type="compositionally biased region" description="Polar residues" evidence="2">
    <location>
        <begin position="12"/>
        <end position="25"/>
    </location>
</feature>
<accession>A0A7E4ZVQ0</accession>
<keyword evidence="1" id="KW-0479">Metal-binding</keyword>
<dbReference type="WBParaSite" id="Pan_g20441.t1">
    <property type="protein sequence ID" value="Pan_g20441.t1"/>
    <property type="gene ID" value="Pan_g20441"/>
</dbReference>
<dbReference type="Proteomes" id="UP000492821">
    <property type="component" value="Unassembled WGS sequence"/>
</dbReference>
<name>A0A7E4ZVQ0_PANRE</name>
<evidence type="ECO:0000256" key="1">
    <source>
        <dbReference type="PROSITE-ProRule" id="PRU00042"/>
    </source>
</evidence>
<organism evidence="4 5">
    <name type="scientific">Panagrellus redivivus</name>
    <name type="common">Microworm</name>
    <dbReference type="NCBI Taxonomy" id="6233"/>
    <lineage>
        <taxon>Eukaryota</taxon>
        <taxon>Metazoa</taxon>
        <taxon>Ecdysozoa</taxon>
        <taxon>Nematoda</taxon>
        <taxon>Chromadorea</taxon>
        <taxon>Rhabditida</taxon>
        <taxon>Tylenchina</taxon>
        <taxon>Panagrolaimomorpha</taxon>
        <taxon>Panagrolaimoidea</taxon>
        <taxon>Panagrolaimidae</taxon>
        <taxon>Panagrellus</taxon>
    </lineage>
</organism>
<feature type="region of interest" description="Disordered" evidence="2">
    <location>
        <begin position="239"/>
        <end position="287"/>
    </location>
</feature>
<feature type="region of interest" description="Disordered" evidence="2">
    <location>
        <begin position="1"/>
        <end position="69"/>
    </location>
</feature>
<keyword evidence="1" id="KW-0863">Zinc-finger</keyword>
<reference evidence="5" key="2">
    <citation type="submission" date="2020-10" db="UniProtKB">
        <authorList>
            <consortium name="WormBaseParasite"/>
        </authorList>
    </citation>
    <scope>IDENTIFICATION</scope>
</reference>
<dbReference type="PROSITE" id="PS50157">
    <property type="entry name" value="ZINC_FINGER_C2H2_2"/>
    <property type="match status" value="1"/>
</dbReference>
<dbReference type="SMART" id="SM00355">
    <property type="entry name" value="ZnF_C2H2"/>
    <property type="match status" value="1"/>
</dbReference>
<feature type="compositionally biased region" description="Low complexity" evidence="2">
    <location>
        <begin position="1"/>
        <end position="11"/>
    </location>
</feature>
<evidence type="ECO:0000259" key="3">
    <source>
        <dbReference type="PROSITE" id="PS50157"/>
    </source>
</evidence>
<proteinExistence type="predicted"/>
<keyword evidence="4" id="KW-1185">Reference proteome</keyword>
<evidence type="ECO:0000313" key="5">
    <source>
        <dbReference type="WBParaSite" id="Pan_g20441.t1"/>
    </source>
</evidence>
<dbReference type="AlphaFoldDB" id="A0A7E4ZVQ0"/>
<dbReference type="PROSITE" id="PS00028">
    <property type="entry name" value="ZINC_FINGER_C2H2_1"/>
    <property type="match status" value="1"/>
</dbReference>
<evidence type="ECO:0000313" key="4">
    <source>
        <dbReference type="Proteomes" id="UP000492821"/>
    </source>
</evidence>
<keyword evidence="1" id="KW-0862">Zinc</keyword>
<dbReference type="GO" id="GO:0008270">
    <property type="term" value="F:zinc ion binding"/>
    <property type="evidence" value="ECO:0007669"/>
    <property type="project" value="UniProtKB-KW"/>
</dbReference>
<feature type="compositionally biased region" description="Polar residues" evidence="2">
    <location>
        <begin position="273"/>
        <end position="282"/>
    </location>
</feature>